<dbReference type="GO" id="GO:0017053">
    <property type="term" value="C:transcription repressor complex"/>
    <property type="evidence" value="ECO:0007669"/>
    <property type="project" value="Ensembl"/>
</dbReference>
<dbReference type="AlphaFoldDB" id="G1KCV1"/>
<dbReference type="InParanoid" id="G1KCV1"/>
<dbReference type="Pfam" id="PF13671">
    <property type="entry name" value="AAA_33"/>
    <property type="match status" value="1"/>
</dbReference>
<dbReference type="GO" id="GO:1902037">
    <property type="term" value="P:negative regulation of hematopoietic stem cell differentiation"/>
    <property type="evidence" value="ECO:0007669"/>
    <property type="project" value="Ensembl"/>
</dbReference>
<accession>G1KCV1</accession>
<dbReference type="GO" id="GO:0000122">
    <property type="term" value="P:negative regulation of transcription by RNA polymerase II"/>
    <property type="evidence" value="ECO:0000318"/>
    <property type="project" value="GO_Central"/>
</dbReference>
<dbReference type="GeneTree" id="ENSGT00940000161440"/>
<dbReference type="InterPro" id="IPR026302">
    <property type="entry name" value="NEDD4-bd_p2"/>
</dbReference>
<evidence type="ECO:0000313" key="3">
    <source>
        <dbReference type="Proteomes" id="UP000001646"/>
    </source>
</evidence>
<dbReference type="PANTHER" id="PTHR13308:SF23">
    <property type="entry name" value="NEDD4-BINDING PROTEIN 2-LIKE 2"/>
    <property type="match status" value="1"/>
</dbReference>
<protein>
    <submittedName>
        <fullName evidence="2">NEDD4 binding protein 2 like 2</fullName>
    </submittedName>
</protein>
<proteinExistence type="predicted"/>
<feature type="region of interest" description="Disordered" evidence="1">
    <location>
        <begin position="1"/>
        <end position="33"/>
    </location>
</feature>
<dbReference type="Bgee" id="ENSACAG00000004509">
    <property type="expression patterns" value="Expressed in testis and 13 other cell types or tissues"/>
</dbReference>
<dbReference type="eggNOG" id="KOG2401">
    <property type="taxonomic scope" value="Eukaryota"/>
</dbReference>
<keyword evidence="3" id="KW-1185">Reference proteome</keyword>
<dbReference type="HOGENOM" id="CLU_006655_0_0_1"/>
<dbReference type="Gene3D" id="3.40.50.300">
    <property type="entry name" value="P-loop containing nucleotide triphosphate hydrolases"/>
    <property type="match status" value="1"/>
</dbReference>
<dbReference type="PANTHER" id="PTHR13308">
    <property type="entry name" value="NEDD4-BINDING PROTEIN 2-LIKE 1"/>
    <property type="match status" value="1"/>
</dbReference>
<dbReference type="InterPro" id="IPR027417">
    <property type="entry name" value="P-loop_NTPase"/>
</dbReference>
<dbReference type="GO" id="GO:1902035">
    <property type="term" value="P:positive regulation of hematopoietic stem cell proliferation"/>
    <property type="evidence" value="ECO:0007669"/>
    <property type="project" value="Ensembl"/>
</dbReference>
<reference evidence="2" key="3">
    <citation type="submission" date="2025-09" db="UniProtKB">
        <authorList>
            <consortium name="Ensembl"/>
        </authorList>
    </citation>
    <scope>IDENTIFICATION</scope>
</reference>
<name>G1KCV1_ANOCA</name>
<dbReference type="SUPFAM" id="SSF52540">
    <property type="entry name" value="P-loop containing nucleoside triphosphate hydrolases"/>
    <property type="match status" value="1"/>
</dbReference>
<dbReference type="GO" id="GO:0003714">
    <property type="term" value="F:transcription corepressor activity"/>
    <property type="evidence" value="ECO:0000318"/>
    <property type="project" value="GO_Central"/>
</dbReference>
<organism evidence="2 3">
    <name type="scientific">Anolis carolinensis</name>
    <name type="common">Green anole</name>
    <name type="synonym">American chameleon</name>
    <dbReference type="NCBI Taxonomy" id="28377"/>
    <lineage>
        <taxon>Eukaryota</taxon>
        <taxon>Metazoa</taxon>
        <taxon>Chordata</taxon>
        <taxon>Craniata</taxon>
        <taxon>Vertebrata</taxon>
        <taxon>Euteleostomi</taxon>
        <taxon>Lepidosauria</taxon>
        <taxon>Squamata</taxon>
        <taxon>Bifurcata</taxon>
        <taxon>Unidentata</taxon>
        <taxon>Episquamata</taxon>
        <taxon>Toxicofera</taxon>
        <taxon>Iguania</taxon>
        <taxon>Dactyloidae</taxon>
        <taxon>Anolis</taxon>
    </lineage>
</organism>
<dbReference type="STRING" id="28377.ENSACAP00000004386"/>
<reference evidence="2" key="2">
    <citation type="submission" date="2025-08" db="UniProtKB">
        <authorList>
            <consortium name="Ensembl"/>
        </authorList>
    </citation>
    <scope>IDENTIFICATION</scope>
</reference>
<sequence>MLHAARRPRYFDNQDASAIDSSSKRMKSSEEPCGKSYEGLQMLHEEIHVKKTHSGFIPLSLSDDEAQEEKETMDILFNKTFSDNKTVSSKPLESIKNTEVTGNKFGISNNASAIHSRESIDFIRKHKNEGETELYSTSTAFIGPIYKSEDGHQHDKRGKHTNSNCQKVSGALSDGHYNKEMTSKYVPFCDAPKIEDELSQFYSEIDQLESNDNCLDSHVQATVTNVDVQPAEYNKSIQVVCANAREWSCRTSPNWGDGQCFYKEPSGYATGSEPYPYNNHTGSRNSSGQCCNNKRDVCETEQLCNKQEDSRFWNNSMPHFKNSWQPTAPFIIPYGPSPPQFTTHFNLQETSSSSFHSHIFHSSNVGPLKNTYVTMSSSAPDQSNGFVSCFDTHNMQTARNGYNMSDGQMVNGFCETQGSWKDLKMCQNDGTSIVSQQIPETKFCESQKLLFILRGLPGSGKTTLSHILLGKSRDGIVFSTDDYFRQNNGCWSYNIALLGDAHDWNQKRAKQAMDHGRSPIIIDNTNTQAWEMKPYVEAALEKGYRVEFHEPDTWWKFNPEELEKRNEHGVSREKIVQMLERYEYQMSIPIVMNSVLPFHKTSQRPPPPPQRRQRWEGYSDSWNTFNVSNCR</sequence>
<dbReference type="Ensembl" id="ENSACAT00000004486.3">
    <property type="protein sequence ID" value="ENSACAP00000004386.3"/>
    <property type="gene ID" value="ENSACAG00000004509.3"/>
</dbReference>
<dbReference type="GO" id="GO:0019899">
    <property type="term" value="F:enzyme binding"/>
    <property type="evidence" value="ECO:0007669"/>
    <property type="project" value="Ensembl"/>
</dbReference>
<reference evidence="2 3" key="1">
    <citation type="submission" date="2009-12" db="EMBL/GenBank/DDBJ databases">
        <title>The Genome Sequence of Anolis carolinensis (Green Anole Lizard).</title>
        <authorList>
            <consortium name="The Genome Sequencing Platform"/>
            <person name="Di Palma F."/>
            <person name="Alfoldi J."/>
            <person name="Heiman D."/>
            <person name="Young S."/>
            <person name="Grabherr M."/>
            <person name="Johnson J."/>
            <person name="Lander E.S."/>
            <person name="Lindblad-Toh K."/>
        </authorList>
    </citation>
    <scope>NUCLEOTIDE SEQUENCE [LARGE SCALE GENOMIC DNA]</scope>
    <source>
        <strain evidence="2 3">JBL SC #1</strain>
    </source>
</reference>
<evidence type="ECO:0000313" key="2">
    <source>
        <dbReference type="Ensembl" id="ENSACAP00000004386.3"/>
    </source>
</evidence>
<dbReference type="GO" id="GO:0005634">
    <property type="term" value="C:nucleus"/>
    <property type="evidence" value="ECO:0000318"/>
    <property type="project" value="GO_Central"/>
</dbReference>
<evidence type="ECO:0000256" key="1">
    <source>
        <dbReference type="SAM" id="MobiDB-lite"/>
    </source>
</evidence>
<gene>
    <name evidence="2" type="primary">N4BP2L2</name>
</gene>
<dbReference type="Proteomes" id="UP000001646">
    <property type="component" value="Chromosome 3"/>
</dbReference>